<keyword evidence="3" id="KW-1185">Reference proteome</keyword>
<evidence type="ECO:0000313" key="3">
    <source>
        <dbReference type="Proteomes" id="UP000198310"/>
    </source>
</evidence>
<protein>
    <recommendedName>
        <fullName evidence="4">Lipoprotein</fullName>
    </recommendedName>
</protein>
<gene>
    <name evidence="2" type="ORF">SAMN06269173_101219</name>
</gene>
<evidence type="ECO:0000313" key="2">
    <source>
        <dbReference type="EMBL" id="SNR29998.1"/>
    </source>
</evidence>
<reference evidence="3" key="1">
    <citation type="submission" date="2017-06" db="EMBL/GenBank/DDBJ databases">
        <authorList>
            <person name="Varghese N."/>
            <person name="Submissions S."/>
        </authorList>
    </citation>
    <scope>NUCLEOTIDE SEQUENCE [LARGE SCALE GENOMIC DNA]</scope>
    <source>
        <strain evidence="3">DSM 28041</strain>
    </source>
</reference>
<organism evidence="2 3">
    <name type="scientific">Hymenobacter mucosus</name>
    <dbReference type="NCBI Taxonomy" id="1411120"/>
    <lineage>
        <taxon>Bacteria</taxon>
        <taxon>Pseudomonadati</taxon>
        <taxon>Bacteroidota</taxon>
        <taxon>Cytophagia</taxon>
        <taxon>Cytophagales</taxon>
        <taxon>Hymenobacteraceae</taxon>
        <taxon>Hymenobacter</taxon>
    </lineage>
</organism>
<accession>A0A238V6Z1</accession>
<dbReference type="AlphaFoldDB" id="A0A238V6Z1"/>
<proteinExistence type="predicted"/>
<evidence type="ECO:0000256" key="1">
    <source>
        <dbReference type="SAM" id="SignalP"/>
    </source>
</evidence>
<dbReference type="RefSeq" id="WP_089331382.1">
    <property type="nucleotide sequence ID" value="NZ_FZNS01000001.1"/>
</dbReference>
<evidence type="ECO:0008006" key="4">
    <source>
        <dbReference type="Google" id="ProtNLM"/>
    </source>
</evidence>
<name>A0A238V6Z1_9BACT</name>
<sequence>MHNPYFFELKRTLRTLLALSVTAATLAGCENTTDAGPELGREYYPLAVGAYRIYDVADTSYSNFTATIQRYQYKEKDSTLVTDAAGLPAYQVVRYRRAARNEPWRFDSVLLVTPTAQALQVQRSNLRTVELVFPVREGRTWNQNAFNSRDSITAETRFYNRVNQPFTYSNGSRQFSYNETVTTSNLFGRGEVNLFYATVRRAVYAKGVGLVYRVRRDFAFCDNSPGCIPNASRPNSGRSRWEVLVESGK</sequence>
<dbReference type="Proteomes" id="UP000198310">
    <property type="component" value="Unassembled WGS sequence"/>
</dbReference>
<dbReference type="EMBL" id="FZNS01000001">
    <property type="protein sequence ID" value="SNR29998.1"/>
    <property type="molecule type" value="Genomic_DNA"/>
</dbReference>
<feature type="chain" id="PRO_5012556990" description="Lipoprotein" evidence="1">
    <location>
        <begin position="24"/>
        <end position="249"/>
    </location>
</feature>
<feature type="signal peptide" evidence="1">
    <location>
        <begin position="1"/>
        <end position="23"/>
    </location>
</feature>
<keyword evidence="1" id="KW-0732">Signal</keyword>